<reference evidence="1 2" key="1">
    <citation type="submission" date="2024-03" db="EMBL/GenBank/DDBJ databases">
        <title>The Acrasis kona genome and developmental transcriptomes reveal deep origins of eukaryotic multicellular pathways.</title>
        <authorList>
            <person name="Sheikh S."/>
            <person name="Fu C.-J."/>
            <person name="Brown M.W."/>
            <person name="Baldauf S.L."/>
        </authorList>
    </citation>
    <scope>NUCLEOTIDE SEQUENCE [LARGE SCALE GENOMIC DNA]</scope>
    <source>
        <strain evidence="1 2">ATCC MYA-3509</strain>
    </source>
</reference>
<name>A0AAW2ZPB9_9EUKA</name>
<protein>
    <submittedName>
        <fullName evidence="1">Uncharacterized protein</fullName>
    </submittedName>
</protein>
<gene>
    <name evidence="1" type="ORF">AKO1_002810</name>
</gene>
<proteinExistence type="predicted"/>
<accession>A0AAW2ZPB9</accession>
<dbReference type="EMBL" id="JAOPGA020001689">
    <property type="protein sequence ID" value="KAL0490507.1"/>
    <property type="molecule type" value="Genomic_DNA"/>
</dbReference>
<evidence type="ECO:0000313" key="1">
    <source>
        <dbReference type="EMBL" id="KAL0490507.1"/>
    </source>
</evidence>
<comment type="caution">
    <text evidence="1">The sequence shown here is derived from an EMBL/GenBank/DDBJ whole genome shotgun (WGS) entry which is preliminary data.</text>
</comment>
<evidence type="ECO:0000313" key="2">
    <source>
        <dbReference type="Proteomes" id="UP001431209"/>
    </source>
</evidence>
<organism evidence="1 2">
    <name type="scientific">Acrasis kona</name>
    <dbReference type="NCBI Taxonomy" id="1008807"/>
    <lineage>
        <taxon>Eukaryota</taxon>
        <taxon>Discoba</taxon>
        <taxon>Heterolobosea</taxon>
        <taxon>Tetramitia</taxon>
        <taxon>Eutetramitia</taxon>
        <taxon>Acrasidae</taxon>
        <taxon>Acrasis</taxon>
    </lineage>
</organism>
<sequence length="116" mass="13625">MGYNTERFNKIQNPIESTIITGIVFDEISENKCRFTECCYINMNMFGIFNSTTFVHRMFKVRAESHRKVIKKALSANQEENIYTRTTASILNDYIHKYIPTEESQPESSFEPRIIL</sequence>
<keyword evidence="2" id="KW-1185">Reference proteome</keyword>
<dbReference type="Proteomes" id="UP001431209">
    <property type="component" value="Unassembled WGS sequence"/>
</dbReference>
<dbReference type="AlphaFoldDB" id="A0AAW2ZPB9"/>